<protein>
    <submittedName>
        <fullName evidence="3">PITH domain-containing C, putative</fullName>
    </submittedName>
</protein>
<dbReference type="Pfam" id="PF06201">
    <property type="entry name" value="PITH"/>
    <property type="match status" value="1"/>
</dbReference>
<organism evidence="3 4">
    <name type="scientific">Babesia ovata</name>
    <dbReference type="NCBI Taxonomy" id="189622"/>
    <lineage>
        <taxon>Eukaryota</taxon>
        <taxon>Sar</taxon>
        <taxon>Alveolata</taxon>
        <taxon>Apicomplexa</taxon>
        <taxon>Aconoidasida</taxon>
        <taxon>Piroplasmida</taxon>
        <taxon>Babesiidae</taxon>
        <taxon>Babesia</taxon>
    </lineage>
</organism>
<evidence type="ECO:0000313" key="3">
    <source>
        <dbReference type="EMBL" id="GBE59187.1"/>
    </source>
</evidence>
<dbReference type="Gene3D" id="2.60.120.470">
    <property type="entry name" value="PITH domain"/>
    <property type="match status" value="1"/>
</dbReference>
<dbReference type="VEuPathDB" id="PiroplasmaDB:BOVATA_006800"/>
<dbReference type="GO" id="GO:0005737">
    <property type="term" value="C:cytoplasm"/>
    <property type="evidence" value="ECO:0007669"/>
    <property type="project" value="UniProtKB-ARBA"/>
</dbReference>
<comment type="similarity">
    <text evidence="1">Belongs to the PITHD1 family.</text>
</comment>
<proteinExistence type="inferred from homology"/>
<dbReference type="PANTHER" id="PTHR12175">
    <property type="entry name" value="AD039 HT014 THIOREDOXIN FAMILY TRP26"/>
    <property type="match status" value="1"/>
</dbReference>
<dbReference type="PANTHER" id="PTHR12175:SF1">
    <property type="entry name" value="PITH DOMAIN-CONTAINING PROTEIN 1"/>
    <property type="match status" value="1"/>
</dbReference>
<dbReference type="InterPro" id="IPR010400">
    <property type="entry name" value="PITH_dom"/>
</dbReference>
<evidence type="ECO:0000313" key="4">
    <source>
        <dbReference type="Proteomes" id="UP000236319"/>
    </source>
</evidence>
<evidence type="ECO:0000259" key="2">
    <source>
        <dbReference type="PROSITE" id="PS51532"/>
    </source>
</evidence>
<dbReference type="GeneID" id="39872957"/>
<dbReference type="InterPro" id="IPR008979">
    <property type="entry name" value="Galactose-bd-like_sf"/>
</dbReference>
<dbReference type="PROSITE" id="PS51532">
    <property type="entry name" value="PITH"/>
    <property type="match status" value="1"/>
</dbReference>
<dbReference type="InterPro" id="IPR045099">
    <property type="entry name" value="PITH1-like"/>
</dbReference>
<sequence>MHFSGCGCKAEHELGTSAACLRSQIDLDGVRVFNSDASPESGSLVFKSYNDRLSGETLRSDPSSDDELLFTLRFYNPCDIAQLLVVNDTTQVLHLRLYANRQHFDFSDVEAVTPTQELELPPDAHGSFLHKLSFAKFKDISDLALHFSGEEPVQLRYIGLRGKSRVQQANVVDATYELVPTASFQESLAEVKNFKYV</sequence>
<feature type="domain" description="PITH" evidence="2">
    <location>
        <begin position="10"/>
        <end position="180"/>
    </location>
</feature>
<dbReference type="OrthoDB" id="2635at2759"/>
<dbReference type="RefSeq" id="XP_028865430.1">
    <property type="nucleotide sequence ID" value="XM_029009597.1"/>
</dbReference>
<evidence type="ECO:0000256" key="1">
    <source>
        <dbReference type="ARBA" id="ARBA00025788"/>
    </source>
</evidence>
<name>A0A2H6K865_9APIC</name>
<dbReference type="EMBL" id="BDSA01000001">
    <property type="protein sequence ID" value="GBE59187.1"/>
    <property type="molecule type" value="Genomic_DNA"/>
</dbReference>
<dbReference type="InterPro" id="IPR037047">
    <property type="entry name" value="PITH_dom_sf"/>
</dbReference>
<dbReference type="SUPFAM" id="SSF49785">
    <property type="entry name" value="Galactose-binding domain-like"/>
    <property type="match status" value="1"/>
</dbReference>
<dbReference type="Proteomes" id="UP000236319">
    <property type="component" value="Unassembled WGS sequence"/>
</dbReference>
<comment type="caution">
    <text evidence="3">The sequence shown here is derived from an EMBL/GenBank/DDBJ whole genome shotgun (WGS) entry which is preliminary data.</text>
</comment>
<dbReference type="AlphaFoldDB" id="A0A2H6K865"/>
<reference evidence="3 4" key="1">
    <citation type="journal article" date="2017" name="BMC Genomics">
        <title>Whole-genome assembly of Babesia ovata and comparative genomics between closely related pathogens.</title>
        <authorList>
            <person name="Yamagishi J."/>
            <person name="Asada M."/>
            <person name="Hakimi H."/>
            <person name="Tanaka T.Q."/>
            <person name="Sugimoto C."/>
            <person name="Kawazu S."/>
        </authorList>
    </citation>
    <scope>NUCLEOTIDE SEQUENCE [LARGE SCALE GENOMIC DNA]</scope>
    <source>
        <strain evidence="3 4">Miyake</strain>
    </source>
</reference>
<gene>
    <name evidence="3" type="ORF">BOVATA_006800</name>
</gene>
<keyword evidence="4" id="KW-1185">Reference proteome</keyword>
<accession>A0A2H6K865</accession>